<dbReference type="Gene3D" id="1.10.10.10">
    <property type="entry name" value="Winged helix-like DNA-binding domain superfamily/Winged helix DNA-binding domain"/>
    <property type="match status" value="1"/>
</dbReference>
<accession>A0A3N0GI15</accession>
<name>A0A3N0GI15_9ACTN</name>
<reference evidence="5 6" key="1">
    <citation type="submission" date="2018-11" db="EMBL/GenBank/DDBJ databases">
        <authorList>
            <person name="Li F."/>
        </authorList>
    </citation>
    <scope>NUCLEOTIDE SEQUENCE [LARGE SCALE GENOMIC DNA]</scope>
    <source>
        <strain evidence="5 6">Gsoil 818</strain>
    </source>
</reference>
<dbReference type="PANTHER" id="PTHR33204:SF18">
    <property type="entry name" value="TRANSCRIPTIONAL REGULATORY PROTEIN"/>
    <property type="match status" value="1"/>
</dbReference>
<dbReference type="PROSITE" id="PS51118">
    <property type="entry name" value="HTH_HXLR"/>
    <property type="match status" value="1"/>
</dbReference>
<dbReference type="Pfam" id="PF01638">
    <property type="entry name" value="HxlR"/>
    <property type="match status" value="1"/>
</dbReference>
<evidence type="ECO:0000256" key="1">
    <source>
        <dbReference type="ARBA" id="ARBA00023015"/>
    </source>
</evidence>
<keyword evidence="6" id="KW-1185">Reference proteome</keyword>
<dbReference type="SUPFAM" id="SSF46785">
    <property type="entry name" value="Winged helix' DNA-binding domain"/>
    <property type="match status" value="1"/>
</dbReference>
<dbReference type="InterPro" id="IPR036388">
    <property type="entry name" value="WH-like_DNA-bd_sf"/>
</dbReference>
<feature type="domain" description="HTH hxlR-type" evidence="4">
    <location>
        <begin position="1"/>
        <end position="89"/>
    </location>
</feature>
<dbReference type="RefSeq" id="WP_123224671.1">
    <property type="nucleotide sequence ID" value="NZ_RJSF01000046.1"/>
</dbReference>
<evidence type="ECO:0000313" key="5">
    <source>
        <dbReference type="EMBL" id="RNM12091.1"/>
    </source>
</evidence>
<keyword evidence="1" id="KW-0805">Transcription regulation</keyword>
<organism evidence="5 6">
    <name type="scientific">Nocardioides pocheonensis</name>
    <dbReference type="NCBI Taxonomy" id="661485"/>
    <lineage>
        <taxon>Bacteria</taxon>
        <taxon>Bacillati</taxon>
        <taxon>Actinomycetota</taxon>
        <taxon>Actinomycetes</taxon>
        <taxon>Propionibacteriales</taxon>
        <taxon>Nocardioidaceae</taxon>
        <taxon>Nocardioides</taxon>
    </lineage>
</organism>
<evidence type="ECO:0000259" key="4">
    <source>
        <dbReference type="PROSITE" id="PS51118"/>
    </source>
</evidence>
<dbReference type="AlphaFoldDB" id="A0A3N0GI15"/>
<keyword evidence="2" id="KW-0238">DNA-binding</keyword>
<dbReference type="OrthoDB" id="9792527at2"/>
<dbReference type="EMBL" id="RJSF01000046">
    <property type="protein sequence ID" value="RNM12091.1"/>
    <property type="molecule type" value="Genomic_DNA"/>
</dbReference>
<gene>
    <name evidence="5" type="ORF">EFL26_19965</name>
</gene>
<dbReference type="InterPro" id="IPR002577">
    <property type="entry name" value="HTH_HxlR"/>
</dbReference>
<evidence type="ECO:0000256" key="3">
    <source>
        <dbReference type="ARBA" id="ARBA00023163"/>
    </source>
</evidence>
<dbReference type="Proteomes" id="UP000279994">
    <property type="component" value="Unassembled WGS sequence"/>
</dbReference>
<comment type="caution">
    <text evidence="5">The sequence shown here is derived from an EMBL/GenBank/DDBJ whole genome shotgun (WGS) entry which is preliminary data.</text>
</comment>
<proteinExistence type="predicted"/>
<sequence length="89" mass="10696">MNILKRSWDLEIVAQGALGVCRFEDFQRHLGISRKVLSERLKWLTSAEIVERRKYQSAPDRYEYVLTDKGRDLLPILAAMMQWEERWER</sequence>
<evidence type="ECO:0000256" key="2">
    <source>
        <dbReference type="ARBA" id="ARBA00023125"/>
    </source>
</evidence>
<protein>
    <submittedName>
        <fullName evidence="5">Transcriptional regulator</fullName>
    </submittedName>
</protein>
<evidence type="ECO:0000313" key="6">
    <source>
        <dbReference type="Proteomes" id="UP000279994"/>
    </source>
</evidence>
<keyword evidence="3" id="KW-0804">Transcription</keyword>
<dbReference type="InterPro" id="IPR036390">
    <property type="entry name" value="WH_DNA-bd_sf"/>
</dbReference>
<dbReference type="PANTHER" id="PTHR33204">
    <property type="entry name" value="TRANSCRIPTIONAL REGULATOR, MARR FAMILY"/>
    <property type="match status" value="1"/>
</dbReference>
<dbReference type="GO" id="GO:0003677">
    <property type="term" value="F:DNA binding"/>
    <property type="evidence" value="ECO:0007669"/>
    <property type="project" value="UniProtKB-KW"/>
</dbReference>